<comment type="similarity">
    <text evidence="3 12">Belongs to the glycosyltransferase 10 family.</text>
</comment>
<dbReference type="EMBL" id="AMQN01000452">
    <property type="status" value="NOT_ANNOTATED_CDS"/>
    <property type="molecule type" value="Genomic_DNA"/>
</dbReference>
<keyword evidence="4 12" id="KW-0328">Glycosyltransferase</keyword>
<dbReference type="GO" id="GO:0032580">
    <property type="term" value="C:Golgi cisterna membrane"/>
    <property type="evidence" value="ECO:0007669"/>
    <property type="project" value="UniProtKB-SubCell"/>
</dbReference>
<evidence type="ECO:0000256" key="2">
    <source>
        <dbReference type="ARBA" id="ARBA00004922"/>
    </source>
</evidence>
<dbReference type="Gene3D" id="3.40.50.11660">
    <property type="entry name" value="Glycosyl transferase family 10, C-terminal domain"/>
    <property type="match status" value="1"/>
</dbReference>
<dbReference type="AlphaFoldDB" id="X2B8V8"/>
<comment type="subcellular location">
    <subcellularLocation>
        <location evidence="1">Golgi apparatus membrane</location>
        <topology evidence="1">Single-pass type II membrane protein</topology>
    </subcellularLocation>
    <subcellularLocation>
        <location evidence="12">Golgi apparatus</location>
        <location evidence="12">Golgi stack membrane</location>
        <topology evidence="12">Single-pass type II membrane protein</topology>
    </subcellularLocation>
</comment>
<keyword evidence="6 12" id="KW-0812">Transmembrane</keyword>
<evidence type="ECO:0000256" key="4">
    <source>
        <dbReference type="ARBA" id="ARBA00022676"/>
    </source>
</evidence>
<name>X2B8V8_CAPTE</name>
<evidence type="ECO:0000256" key="6">
    <source>
        <dbReference type="ARBA" id="ARBA00022692"/>
    </source>
</evidence>
<dbReference type="GO" id="GO:0008417">
    <property type="term" value="F:fucosyltransferase activity"/>
    <property type="evidence" value="ECO:0007669"/>
    <property type="project" value="InterPro"/>
</dbReference>
<dbReference type="SUPFAM" id="SSF53756">
    <property type="entry name" value="UDP-Glycosyltransferase/glycogen phosphorylase"/>
    <property type="match status" value="1"/>
</dbReference>
<evidence type="ECO:0000256" key="7">
    <source>
        <dbReference type="ARBA" id="ARBA00022968"/>
    </source>
</evidence>
<evidence type="ECO:0000256" key="12">
    <source>
        <dbReference type="RuleBase" id="RU003832"/>
    </source>
</evidence>
<keyword evidence="10" id="KW-0472">Membrane</keyword>
<dbReference type="InterPro" id="IPR038577">
    <property type="entry name" value="GT10-like_C_sf"/>
</dbReference>
<dbReference type="EC" id="2.4.1.-" evidence="12"/>
<keyword evidence="15" id="KW-1185">Reference proteome</keyword>
<evidence type="ECO:0000256" key="8">
    <source>
        <dbReference type="ARBA" id="ARBA00022989"/>
    </source>
</evidence>
<keyword evidence="9 12" id="KW-0333">Golgi apparatus</keyword>
<dbReference type="InterPro" id="IPR055270">
    <property type="entry name" value="Glyco_tran_10_C"/>
</dbReference>
<accession>X2B8V8</accession>
<evidence type="ECO:0000256" key="10">
    <source>
        <dbReference type="ARBA" id="ARBA00023136"/>
    </source>
</evidence>
<evidence type="ECO:0000256" key="11">
    <source>
        <dbReference type="ARBA" id="ARBA00023180"/>
    </source>
</evidence>
<organism evidence="14 15">
    <name type="scientific">Capitella teleta</name>
    <name type="common">Polychaete worm</name>
    <dbReference type="NCBI Taxonomy" id="283909"/>
    <lineage>
        <taxon>Eukaryota</taxon>
        <taxon>Metazoa</taxon>
        <taxon>Spiralia</taxon>
        <taxon>Lophotrochozoa</taxon>
        <taxon>Annelida</taxon>
        <taxon>Polychaeta</taxon>
        <taxon>Sedentaria</taxon>
        <taxon>Scolecida</taxon>
        <taxon>Capitellidae</taxon>
        <taxon>Capitella</taxon>
    </lineage>
</organism>
<dbReference type="PANTHER" id="PTHR48438:SF1">
    <property type="entry name" value="ALPHA-(1,3)-FUCOSYLTRANSFERASE C-RELATED"/>
    <property type="match status" value="1"/>
</dbReference>
<evidence type="ECO:0000313" key="14">
    <source>
        <dbReference type="EnsemblMetazoa" id="CapteP76739"/>
    </source>
</evidence>
<keyword evidence="11" id="KW-0325">Glycoprotein</keyword>
<dbReference type="UniPathway" id="UPA00378"/>
<dbReference type="OrthoDB" id="427096at2759"/>
<evidence type="ECO:0000256" key="3">
    <source>
        <dbReference type="ARBA" id="ARBA00008919"/>
    </source>
</evidence>
<reference evidence="15" key="2">
    <citation type="journal article" date="2013" name="Nature">
        <title>Insights into bilaterian evolution from three spiralian genomes.</title>
        <authorList>
            <person name="Simakov O."/>
            <person name="Marletaz F."/>
            <person name="Cho S.J."/>
            <person name="Edsinger-Gonzales E."/>
            <person name="Havlak P."/>
            <person name="Hellsten U."/>
            <person name="Kuo D.H."/>
            <person name="Larsson T."/>
            <person name="Lv J."/>
            <person name="Arendt D."/>
            <person name="Savage R."/>
            <person name="Osoegawa K."/>
            <person name="de Jong P."/>
            <person name="Grimwood J."/>
            <person name="Chapman J.A."/>
            <person name="Shapiro H."/>
            <person name="Aerts A."/>
            <person name="Otillar R.P."/>
            <person name="Terry A.Y."/>
            <person name="Boore J.L."/>
            <person name="Grigoriev I.V."/>
            <person name="Lindberg D.R."/>
            <person name="Seaver E.C."/>
            <person name="Weisblat D.A."/>
            <person name="Putnam N.H."/>
            <person name="Rokhsar D.S."/>
        </authorList>
    </citation>
    <scope>NUCLEOTIDE SEQUENCE</scope>
    <source>
        <strain evidence="15">I ESC-2004</strain>
    </source>
</reference>
<dbReference type="GO" id="GO:0000139">
    <property type="term" value="C:Golgi membrane"/>
    <property type="evidence" value="ECO:0007669"/>
    <property type="project" value="UniProtKB-SubCell"/>
</dbReference>
<dbReference type="PANTHER" id="PTHR48438">
    <property type="entry name" value="ALPHA-(1,3)-FUCOSYLTRANSFERASE C-RELATED"/>
    <property type="match status" value="1"/>
</dbReference>
<protein>
    <recommendedName>
        <fullName evidence="12">Fucosyltransferase</fullName>
        <ecNumber evidence="12">2.4.1.-</ecNumber>
    </recommendedName>
</protein>
<reference evidence="15" key="1">
    <citation type="submission" date="2012-12" db="EMBL/GenBank/DDBJ databases">
        <authorList>
            <person name="Hellsten U."/>
            <person name="Grimwood J."/>
            <person name="Chapman J.A."/>
            <person name="Shapiro H."/>
            <person name="Aerts A."/>
            <person name="Otillar R.P."/>
            <person name="Terry A.Y."/>
            <person name="Boore J.L."/>
            <person name="Simakov O."/>
            <person name="Marletaz F."/>
            <person name="Cho S.-J."/>
            <person name="Edsinger-Gonzales E."/>
            <person name="Havlak P."/>
            <person name="Kuo D.-H."/>
            <person name="Larsson T."/>
            <person name="Lv J."/>
            <person name="Arendt D."/>
            <person name="Savage R."/>
            <person name="Osoegawa K."/>
            <person name="de Jong P."/>
            <person name="Lindberg D.R."/>
            <person name="Seaver E.C."/>
            <person name="Weisblat D.A."/>
            <person name="Putnam N.H."/>
            <person name="Grigoriev I.V."/>
            <person name="Rokhsar D.S."/>
        </authorList>
    </citation>
    <scope>NUCLEOTIDE SEQUENCE</scope>
    <source>
        <strain evidence="15">I ESC-2004</strain>
    </source>
</reference>
<evidence type="ECO:0000313" key="15">
    <source>
        <dbReference type="Proteomes" id="UP000014760"/>
    </source>
</evidence>
<dbReference type="InterPro" id="IPR001503">
    <property type="entry name" value="Glyco_trans_10"/>
</dbReference>
<sequence>NGMFNLTSTYAWDSNIPIWPRRNCVRDERKFQELENVNFASMKRSDVAVTWFASVCSTQSDRQNYVTELQKYIDVDVYGACGNKTCESDDSEQVLLNDTNSCKFYLAFENSICEDCVTEKLLKVLELNIAVVVMGGVNYGDILPKDSFIDVLDYSSPKRLAQYMNYLDKNDDAYNAMVRRKASLRCEDAGSSPILGCSIC</sequence>
<reference evidence="14" key="3">
    <citation type="submission" date="2015-06" db="UniProtKB">
        <authorList>
            <consortium name="EnsemblMetazoa"/>
        </authorList>
    </citation>
    <scope>IDENTIFICATION</scope>
</reference>
<evidence type="ECO:0000256" key="1">
    <source>
        <dbReference type="ARBA" id="ARBA00004323"/>
    </source>
</evidence>
<dbReference type="Proteomes" id="UP000014760">
    <property type="component" value="Unassembled WGS sequence"/>
</dbReference>
<dbReference type="Pfam" id="PF00852">
    <property type="entry name" value="Glyco_transf_10"/>
    <property type="match status" value="1"/>
</dbReference>
<dbReference type="OMA" id="INKWWKG"/>
<keyword evidence="7" id="KW-0735">Signal-anchor</keyword>
<comment type="pathway">
    <text evidence="2">Protein modification; protein glycosylation.</text>
</comment>
<proteinExistence type="inferred from homology"/>
<dbReference type="HOGENOM" id="CLU_032075_5_2_1"/>
<keyword evidence="5 12" id="KW-0808">Transferase</keyword>
<keyword evidence="8" id="KW-1133">Transmembrane helix</keyword>
<evidence type="ECO:0000256" key="9">
    <source>
        <dbReference type="ARBA" id="ARBA00023034"/>
    </source>
</evidence>
<feature type="domain" description="Fucosyltransferase C-terminal" evidence="13">
    <location>
        <begin position="46"/>
        <end position="187"/>
    </location>
</feature>
<evidence type="ECO:0000256" key="5">
    <source>
        <dbReference type="ARBA" id="ARBA00022679"/>
    </source>
</evidence>
<dbReference type="EnsemblMetazoa" id="CapteT76739">
    <property type="protein sequence ID" value="CapteP76739"/>
    <property type="gene ID" value="CapteG76739"/>
</dbReference>
<dbReference type="FunFam" id="3.40.50.11660:FF:000002">
    <property type="entry name" value="Alpha-(1,3)-fucosyltransferase"/>
    <property type="match status" value="1"/>
</dbReference>
<evidence type="ECO:0000259" key="13">
    <source>
        <dbReference type="Pfam" id="PF00852"/>
    </source>
</evidence>